<organism evidence="5 6">
    <name type="scientific">Actinia tenebrosa</name>
    <name type="common">Australian red waratah sea anemone</name>
    <dbReference type="NCBI Taxonomy" id="6105"/>
    <lineage>
        <taxon>Eukaryota</taxon>
        <taxon>Metazoa</taxon>
        <taxon>Cnidaria</taxon>
        <taxon>Anthozoa</taxon>
        <taxon>Hexacorallia</taxon>
        <taxon>Actiniaria</taxon>
        <taxon>Actiniidae</taxon>
        <taxon>Actinia</taxon>
    </lineage>
</organism>
<evidence type="ECO:0000259" key="3">
    <source>
        <dbReference type="Pfam" id="PF19032"/>
    </source>
</evidence>
<evidence type="ECO:0000313" key="5">
    <source>
        <dbReference type="Proteomes" id="UP000515163"/>
    </source>
</evidence>
<feature type="domain" description="CCZ1/INTU second Longin" evidence="3">
    <location>
        <begin position="206"/>
        <end position="327"/>
    </location>
</feature>
<dbReference type="AlphaFoldDB" id="A0A6P8IK82"/>
<dbReference type="Pfam" id="PF19033">
    <property type="entry name" value="Intu_longin_3"/>
    <property type="match status" value="1"/>
</dbReference>
<dbReference type="GeneID" id="116302061"/>
<comment type="similarity">
    <text evidence="1">Belongs to the CCZ1 family.</text>
</comment>
<protein>
    <submittedName>
        <fullName evidence="6">Vacuolar fusion protein CCZ1 homolog</fullName>
    </submittedName>
</protein>
<proteinExistence type="inferred from homology"/>
<gene>
    <name evidence="6" type="primary">LOC116302061</name>
</gene>
<dbReference type="PANTHER" id="PTHR13056">
    <property type="entry name" value="VACUOLAR FUSION PROTEIN CCZ1 HOMOLOG-RELATED"/>
    <property type="match status" value="1"/>
</dbReference>
<evidence type="ECO:0000256" key="1">
    <source>
        <dbReference type="ARBA" id="ARBA00005352"/>
    </source>
</evidence>
<accession>A0A6P8IK82</accession>
<reference evidence="6" key="1">
    <citation type="submission" date="2025-08" db="UniProtKB">
        <authorList>
            <consortium name="RefSeq"/>
        </authorList>
    </citation>
    <scope>IDENTIFICATION</scope>
    <source>
        <tissue evidence="6">Tentacle</tissue>
    </source>
</reference>
<dbReference type="GO" id="GO:0016192">
    <property type="term" value="P:vesicle-mediated transport"/>
    <property type="evidence" value="ECO:0007669"/>
    <property type="project" value="InterPro"/>
</dbReference>
<feature type="domain" description="CCZ1/INTU/HPS4 third Longin" evidence="4">
    <location>
        <begin position="349"/>
        <end position="443"/>
    </location>
</feature>
<dbReference type="Pfam" id="PF19032">
    <property type="entry name" value="Intu_longin_2"/>
    <property type="match status" value="1"/>
</dbReference>
<dbReference type="GO" id="GO:0035658">
    <property type="term" value="C:Mon1-Ccz1 complex"/>
    <property type="evidence" value="ECO:0007669"/>
    <property type="project" value="InterPro"/>
</dbReference>
<evidence type="ECO:0000313" key="6">
    <source>
        <dbReference type="RefSeq" id="XP_031567120.1"/>
    </source>
</evidence>
<dbReference type="FunCoup" id="A0A6P8IK82">
    <property type="interactions" value="3233"/>
</dbReference>
<dbReference type="KEGG" id="aten:116302061"/>
<keyword evidence="5" id="KW-1185">Reference proteome</keyword>
<feature type="domain" description="CCZ1/INTU/HSP4 first Longin" evidence="2">
    <location>
        <begin position="11"/>
        <end position="136"/>
    </location>
</feature>
<evidence type="ECO:0000259" key="2">
    <source>
        <dbReference type="Pfam" id="PF19031"/>
    </source>
</evidence>
<dbReference type="InterPro" id="IPR043989">
    <property type="entry name" value="CCZ1/INTU/HSP4_longin_3"/>
</dbReference>
<dbReference type="Pfam" id="PF19031">
    <property type="entry name" value="Intu_longin_1"/>
    <property type="match status" value="1"/>
</dbReference>
<dbReference type="InterPro" id="IPR013176">
    <property type="entry name" value="Ccz1"/>
</dbReference>
<dbReference type="InterPro" id="IPR043988">
    <property type="entry name" value="CCZ1/INTU_longin_2"/>
</dbReference>
<dbReference type="RefSeq" id="XP_031567120.1">
    <property type="nucleotide sequence ID" value="XM_031711260.1"/>
</dbReference>
<evidence type="ECO:0000259" key="4">
    <source>
        <dbReference type="Pfam" id="PF19033"/>
    </source>
</evidence>
<dbReference type="InParanoid" id="A0A6P8IK82"/>
<dbReference type="InterPro" id="IPR043987">
    <property type="entry name" value="CCZ1/INTU/HSP4_longin_1"/>
</dbReference>
<sequence length="455" mass="52625">MATMKTSPDLVNFFVFNSDFGPKEGMEHEKVIIYIPTEEDFDKKIKNIGLSEALIQFTETFAPEKPCEAVHTQKTRQTFYNPEPGYWMVMTVSIPFSEKIAKDGIKVVEYHDEDVVDSILDAVLKQAYKMFRLFNGTFTYLVETYSREVLRKRADYFYTHYLKTLNFSNFDLLDVFSGIQFLPLDKNTFLKVQCFINLVEHTFNPVKYTAFLYSDKLVWSGLEQEDMRVMFKYLVTSLFPSTLESGTSQGYVVVQPKSHHGRFITGPSELNDIPIPRKPPRIFVNTDIEQEELVLVCYKALDATICLLIDAPNPSVEFYRKLDGFLGPQLTNLANIICEQTAKKQLGSEQQYRYIYFNHINLAQKSSIHSKKSSLTGVAPEIMRLMGDISADFKNFQEDGETYVKTMSDCWVVGRKSDQREFFVILNQKSANLIEINEEVKRLSMSHFNNIFFMD</sequence>
<dbReference type="OrthoDB" id="240546at2759"/>
<name>A0A6P8IK82_ACTTE</name>
<dbReference type="Proteomes" id="UP000515163">
    <property type="component" value="Unplaced"/>
</dbReference>
<dbReference type="PANTHER" id="PTHR13056:SF0">
    <property type="entry name" value="VACUOLAR FUSION PROTEIN CCZ1 HOMOLOG-RELATED"/>
    <property type="match status" value="1"/>
</dbReference>